<dbReference type="Proteomes" id="UP000609651">
    <property type="component" value="Unassembled WGS sequence"/>
</dbReference>
<dbReference type="SUPFAM" id="SSF55347">
    <property type="entry name" value="Glyceraldehyde-3-phosphate dehydrogenase-like, C-terminal domain"/>
    <property type="match status" value="1"/>
</dbReference>
<dbReference type="InterPro" id="IPR050463">
    <property type="entry name" value="Gfo/Idh/MocA_oxidrdct_glycsds"/>
</dbReference>
<dbReference type="InterPro" id="IPR019546">
    <property type="entry name" value="TAT_signal_bac_arc"/>
</dbReference>
<dbReference type="PROSITE" id="PS51318">
    <property type="entry name" value="TAT"/>
    <property type="match status" value="1"/>
</dbReference>
<dbReference type="Gene3D" id="3.30.360.10">
    <property type="entry name" value="Dihydrodipicolinate Reductase, domain 2"/>
    <property type="match status" value="1"/>
</dbReference>
<protein>
    <submittedName>
        <fullName evidence="3">Inositol 2-dehydrogenase/D-chiro-inositol 3-dehydrogenase</fullName>
        <ecNumber evidence="3">1.1.1.18</ecNumber>
    </submittedName>
</protein>
<evidence type="ECO:0000313" key="3">
    <source>
        <dbReference type="EMBL" id="NNJ27120.1"/>
    </source>
</evidence>
<dbReference type="RefSeq" id="WP_171188832.1">
    <property type="nucleotide sequence ID" value="NZ_WTPX01000122.1"/>
</dbReference>
<dbReference type="SUPFAM" id="SSF51735">
    <property type="entry name" value="NAD(P)-binding Rossmann-fold domains"/>
    <property type="match status" value="1"/>
</dbReference>
<evidence type="ECO:0000313" key="4">
    <source>
        <dbReference type="Proteomes" id="UP000609651"/>
    </source>
</evidence>
<dbReference type="Pfam" id="PF01408">
    <property type="entry name" value="GFO_IDH_MocA"/>
    <property type="match status" value="1"/>
</dbReference>
<dbReference type="InterPro" id="IPR000683">
    <property type="entry name" value="Gfo/Idh/MocA-like_OxRdtase_N"/>
</dbReference>
<accession>A0ABX1VGX7</accession>
<gene>
    <name evidence="3" type="primary">iolG_18</name>
    <name evidence="3" type="ORF">LzC2_32190</name>
</gene>
<feature type="domain" description="Gfo/Idh/MocA-like oxidoreductase N-terminal" evidence="1">
    <location>
        <begin position="35"/>
        <end position="160"/>
    </location>
</feature>
<sequence length="420" mass="46190">MSDRRTFLSTAAAAGAALGVTPLAGAHVQEGGPVKIGLVGCGGRGTGAAAQALRAEPNATLVGVADPFQDKVDRCLKGLAVSDVADRVKVTEDATFVGLDGYKKLIAMKPDVILLATPTYYRPEHLEACVDAGIHTFFEKPAAVDAPGVRRVLATIKKAKENNVGLLGGLCWRYDPRMADLVDRVQNGQIGDLINLDSIRHSGYERTLAKRDEWSDTEWKLRSWYNLIWLSGDFIVEQFVHDLDMLCWMKGEYPKEVVATGGRINRVGENNGNIYDHFACNYTFADGVQMHATTRQQPGAPANPYRNLAHGTKGTANLMKFQITGENKFWNRESVTQMHQAEHNVFFEALRKGETPNDVEYMALSTLCGIMGREAAYTGENLSWDQMLTSTKQWGPDTVFSMDQELEVGEIPVPGKSKFS</sequence>
<dbReference type="Pfam" id="PF22725">
    <property type="entry name" value="GFO_IDH_MocA_C3"/>
    <property type="match status" value="1"/>
</dbReference>
<dbReference type="InterPro" id="IPR036291">
    <property type="entry name" value="NAD(P)-bd_dom_sf"/>
</dbReference>
<feature type="domain" description="GFO/IDH/MocA-like oxidoreductase" evidence="2">
    <location>
        <begin position="183"/>
        <end position="316"/>
    </location>
</feature>
<comment type="caution">
    <text evidence="3">The sequence shown here is derived from an EMBL/GenBank/DDBJ whole genome shotgun (WGS) entry which is preliminary data.</text>
</comment>
<name>A0ABX1VGX7_9PLAN</name>
<dbReference type="InterPro" id="IPR055170">
    <property type="entry name" value="GFO_IDH_MocA-like_dom"/>
</dbReference>
<keyword evidence="4" id="KW-1185">Reference proteome</keyword>
<reference evidence="3 4" key="1">
    <citation type="journal article" date="2020" name="Syst. Appl. Microbiol.">
        <title>Alienimonas chondri sp. nov., a novel planctomycete isolated from the biofilm of the red alga Chondrus crispus.</title>
        <authorList>
            <person name="Vitorino I."/>
            <person name="Albuquerque L."/>
            <person name="Wiegand S."/>
            <person name="Kallscheuer N."/>
            <person name="da Costa M.S."/>
            <person name="Lobo-da-Cunha A."/>
            <person name="Jogler C."/>
            <person name="Lage O.M."/>
        </authorList>
    </citation>
    <scope>NUCLEOTIDE SEQUENCE [LARGE SCALE GENOMIC DNA]</scope>
    <source>
        <strain evidence="3 4">LzC2</strain>
    </source>
</reference>
<dbReference type="Gene3D" id="3.40.50.720">
    <property type="entry name" value="NAD(P)-binding Rossmann-like Domain"/>
    <property type="match status" value="1"/>
</dbReference>
<dbReference type="GO" id="GO:0050112">
    <property type="term" value="F:inositol 2-dehydrogenase (NAD+) activity"/>
    <property type="evidence" value="ECO:0007669"/>
    <property type="project" value="UniProtKB-EC"/>
</dbReference>
<dbReference type="EMBL" id="WTPX01000122">
    <property type="protein sequence ID" value="NNJ27120.1"/>
    <property type="molecule type" value="Genomic_DNA"/>
</dbReference>
<proteinExistence type="predicted"/>
<dbReference type="NCBIfam" id="TIGR01409">
    <property type="entry name" value="TAT_signal_seq"/>
    <property type="match status" value="1"/>
</dbReference>
<keyword evidence="3" id="KW-0560">Oxidoreductase</keyword>
<evidence type="ECO:0000259" key="1">
    <source>
        <dbReference type="Pfam" id="PF01408"/>
    </source>
</evidence>
<organism evidence="3 4">
    <name type="scientific">Alienimonas chondri</name>
    <dbReference type="NCBI Taxonomy" id="2681879"/>
    <lineage>
        <taxon>Bacteria</taxon>
        <taxon>Pseudomonadati</taxon>
        <taxon>Planctomycetota</taxon>
        <taxon>Planctomycetia</taxon>
        <taxon>Planctomycetales</taxon>
        <taxon>Planctomycetaceae</taxon>
        <taxon>Alienimonas</taxon>
    </lineage>
</organism>
<evidence type="ECO:0000259" key="2">
    <source>
        <dbReference type="Pfam" id="PF22725"/>
    </source>
</evidence>
<dbReference type="InterPro" id="IPR006311">
    <property type="entry name" value="TAT_signal"/>
</dbReference>
<dbReference type="PANTHER" id="PTHR43818">
    <property type="entry name" value="BCDNA.GH03377"/>
    <property type="match status" value="1"/>
</dbReference>
<dbReference type="PANTHER" id="PTHR43818:SF5">
    <property type="entry name" value="OXIDOREDUCTASE FAMILY PROTEIN"/>
    <property type="match status" value="1"/>
</dbReference>
<dbReference type="EC" id="1.1.1.18" evidence="3"/>